<feature type="non-terminal residue" evidence="10">
    <location>
        <position position="528"/>
    </location>
</feature>
<evidence type="ECO:0000259" key="9">
    <source>
        <dbReference type="PROSITE" id="PS51195"/>
    </source>
</evidence>
<feature type="domain" description="Helicase C-terminal" evidence="8">
    <location>
        <begin position="370"/>
        <end position="524"/>
    </location>
</feature>
<evidence type="ECO:0000256" key="4">
    <source>
        <dbReference type="ARBA" id="ARBA00022806"/>
    </source>
</evidence>
<dbReference type="Pfam" id="PF00271">
    <property type="entry name" value="Helicase_C"/>
    <property type="match status" value="1"/>
</dbReference>
<dbReference type="PANTHER" id="PTHR47960">
    <property type="entry name" value="DEAD-BOX ATP-DEPENDENT RNA HELICASE 50"/>
    <property type="match status" value="1"/>
</dbReference>
<dbReference type="GO" id="GO:0003724">
    <property type="term" value="F:RNA helicase activity"/>
    <property type="evidence" value="ECO:0007669"/>
    <property type="project" value="UniProtKB-EC"/>
</dbReference>
<dbReference type="AlphaFoldDB" id="A0A7K6VYV6"/>
<evidence type="ECO:0000313" key="11">
    <source>
        <dbReference type="Proteomes" id="UP000516988"/>
    </source>
</evidence>
<evidence type="ECO:0000256" key="3">
    <source>
        <dbReference type="ARBA" id="ARBA00022801"/>
    </source>
</evidence>
<dbReference type="PROSITE" id="PS51195">
    <property type="entry name" value="Q_MOTIF"/>
    <property type="match status" value="1"/>
</dbReference>
<keyword evidence="5" id="KW-0067">ATP-binding</keyword>
<dbReference type="EC" id="3.6.4.13" evidence="1"/>
<protein>
    <recommendedName>
        <fullName evidence="1">RNA helicase</fullName>
        <ecNumber evidence="1">3.6.4.13</ecNumber>
    </recommendedName>
</protein>
<dbReference type="SMART" id="SM00490">
    <property type="entry name" value="HELICc"/>
    <property type="match status" value="1"/>
</dbReference>
<dbReference type="InterPro" id="IPR014001">
    <property type="entry name" value="Helicase_ATP-bd"/>
</dbReference>
<evidence type="ECO:0000256" key="1">
    <source>
        <dbReference type="ARBA" id="ARBA00012552"/>
    </source>
</evidence>
<dbReference type="InterPro" id="IPR011545">
    <property type="entry name" value="DEAD/DEAH_box_helicase_dom"/>
</dbReference>
<dbReference type="PROSITE" id="PS51192">
    <property type="entry name" value="HELICASE_ATP_BIND_1"/>
    <property type="match status" value="1"/>
</dbReference>
<evidence type="ECO:0000256" key="5">
    <source>
        <dbReference type="ARBA" id="ARBA00022840"/>
    </source>
</evidence>
<evidence type="ECO:0000259" key="8">
    <source>
        <dbReference type="PROSITE" id="PS51194"/>
    </source>
</evidence>
<evidence type="ECO:0000256" key="2">
    <source>
        <dbReference type="ARBA" id="ARBA00022741"/>
    </source>
</evidence>
<dbReference type="Pfam" id="PF00270">
    <property type="entry name" value="DEAD"/>
    <property type="match status" value="1"/>
</dbReference>
<dbReference type="SUPFAM" id="SSF52540">
    <property type="entry name" value="P-loop containing nucleoside triphosphate hydrolases"/>
    <property type="match status" value="1"/>
</dbReference>
<sequence length="528" mass="56617">LQLLPRRLAATRAEVGAQPPGSVVRVPWALRLRLQRGAQRRQRGQGTAAAARPVKLLLRSRRPELSQPRWQTVGRWERPQLVSAGWKHRKACGDYFQLEPSQEAAPALQAPPPDAEQGLSFAEMGLQPALLAGLEGLSVGRPTAVQRLAIPALRHGRSALCAAETGSGKTLAYLLPLLDGLLSRPEGPPAEAPPSPRGLVVLPSRELATQVGAVAVALCRPAGLQVRVLTGGGAAGGLRRQLRAPAPGAAVLLGTPGALREALRRRFLALERLRWIVLDEADALMDESFEKPLEEILAHTPLAAGAPGPAGPGEARTQVVVVGATFPARLSETLGKFTDVGRFVTLTTQSLHRLPPHVQQKFVRLKGRDKLPELLQLLKEHPASGGAVLIFCNSASTVNWLGYILDDHKIKHLRLQGQMSAAARAGIIASFQKGDVSVLVCTDLASRGLDTTSVQLVVNYDFPDTLQDYLHRVGRVGRVGSKARGAVISFVTHRWDVDLVRKIETAARKRTGLPGMDSSINEPPSKGG</sequence>
<name>A0A7K6VYV6_STECA</name>
<feature type="domain" description="Helicase ATP-binding" evidence="7">
    <location>
        <begin position="150"/>
        <end position="344"/>
    </location>
</feature>
<dbReference type="Gene3D" id="3.40.50.300">
    <property type="entry name" value="P-loop containing nucleotide triphosphate hydrolases"/>
    <property type="match status" value="2"/>
</dbReference>
<keyword evidence="2" id="KW-0547">Nucleotide-binding</keyword>
<proteinExistence type="predicted"/>
<keyword evidence="11" id="KW-1185">Reference proteome</keyword>
<gene>
    <name evidence="10" type="primary">Ddx28</name>
    <name evidence="10" type="ORF">STECAR_R15043</name>
</gene>
<evidence type="ECO:0000313" key="10">
    <source>
        <dbReference type="EMBL" id="NWX39660.1"/>
    </source>
</evidence>
<dbReference type="GO" id="GO:0003676">
    <property type="term" value="F:nucleic acid binding"/>
    <property type="evidence" value="ECO:0007669"/>
    <property type="project" value="InterPro"/>
</dbReference>
<dbReference type="GO" id="GO:0016787">
    <property type="term" value="F:hydrolase activity"/>
    <property type="evidence" value="ECO:0007669"/>
    <property type="project" value="UniProtKB-KW"/>
</dbReference>
<organism evidence="10 11">
    <name type="scientific">Steatornis caripensis</name>
    <name type="common">Oilbird</name>
    <dbReference type="NCBI Taxonomy" id="48435"/>
    <lineage>
        <taxon>Eukaryota</taxon>
        <taxon>Metazoa</taxon>
        <taxon>Chordata</taxon>
        <taxon>Craniata</taxon>
        <taxon>Vertebrata</taxon>
        <taxon>Euteleostomi</taxon>
        <taxon>Archelosauria</taxon>
        <taxon>Archosauria</taxon>
        <taxon>Dinosauria</taxon>
        <taxon>Saurischia</taxon>
        <taxon>Theropoda</taxon>
        <taxon>Coelurosauria</taxon>
        <taxon>Aves</taxon>
        <taxon>Neognathae</taxon>
        <taxon>Neoaves</taxon>
        <taxon>Strisores</taxon>
        <taxon>Caprimulgiformes</taxon>
        <taxon>Steatornithidae</taxon>
        <taxon>Steatornis</taxon>
    </lineage>
</organism>
<feature type="non-terminal residue" evidence="10">
    <location>
        <position position="1"/>
    </location>
</feature>
<dbReference type="OrthoDB" id="10256233at2759"/>
<dbReference type="InterPro" id="IPR014014">
    <property type="entry name" value="RNA_helicase_DEAD_Q_motif"/>
</dbReference>
<feature type="short sequence motif" description="Q motif" evidence="6">
    <location>
        <begin position="119"/>
        <end position="147"/>
    </location>
</feature>
<dbReference type="GO" id="GO:0005524">
    <property type="term" value="F:ATP binding"/>
    <property type="evidence" value="ECO:0007669"/>
    <property type="project" value="UniProtKB-KW"/>
</dbReference>
<keyword evidence="3" id="KW-0378">Hydrolase</keyword>
<dbReference type="SMART" id="SM00487">
    <property type="entry name" value="DEXDc"/>
    <property type="match status" value="1"/>
</dbReference>
<evidence type="ECO:0000256" key="6">
    <source>
        <dbReference type="PROSITE-ProRule" id="PRU00552"/>
    </source>
</evidence>
<dbReference type="Proteomes" id="UP000516988">
    <property type="component" value="Unassembled WGS sequence"/>
</dbReference>
<feature type="domain" description="DEAD-box RNA helicase Q" evidence="9">
    <location>
        <begin position="119"/>
        <end position="147"/>
    </location>
</feature>
<reference evidence="10 11" key="1">
    <citation type="submission" date="2019-09" db="EMBL/GenBank/DDBJ databases">
        <title>Bird 10,000 Genomes (B10K) Project - Family phase.</title>
        <authorList>
            <person name="Zhang G."/>
        </authorList>
    </citation>
    <scope>NUCLEOTIDE SEQUENCE [LARGE SCALE GENOMIC DNA]</scope>
    <source>
        <strain evidence="10">OUT-0004</strain>
    </source>
</reference>
<comment type="caution">
    <text evidence="10">The sequence shown here is derived from an EMBL/GenBank/DDBJ whole genome shotgun (WGS) entry which is preliminary data.</text>
</comment>
<keyword evidence="4 10" id="KW-0347">Helicase</keyword>
<dbReference type="EMBL" id="VZSC01001147">
    <property type="protein sequence ID" value="NWX39660.1"/>
    <property type="molecule type" value="Genomic_DNA"/>
</dbReference>
<dbReference type="InterPro" id="IPR027417">
    <property type="entry name" value="P-loop_NTPase"/>
</dbReference>
<evidence type="ECO:0000259" key="7">
    <source>
        <dbReference type="PROSITE" id="PS51192"/>
    </source>
</evidence>
<dbReference type="PROSITE" id="PS51194">
    <property type="entry name" value="HELICASE_CTER"/>
    <property type="match status" value="1"/>
</dbReference>
<dbReference type="CDD" id="cd18787">
    <property type="entry name" value="SF2_C_DEAD"/>
    <property type="match status" value="1"/>
</dbReference>
<accession>A0A7K6VYV6</accession>
<dbReference type="InterPro" id="IPR001650">
    <property type="entry name" value="Helicase_C-like"/>
</dbReference>